<dbReference type="InterPro" id="IPR050320">
    <property type="entry name" value="N5-glutamine_MTase"/>
</dbReference>
<dbReference type="InterPro" id="IPR007848">
    <property type="entry name" value="Small_mtfrase_dom"/>
</dbReference>
<evidence type="ECO:0000259" key="3">
    <source>
        <dbReference type="Pfam" id="PF05175"/>
    </source>
</evidence>
<dbReference type="PANTHER" id="PTHR18895:SF74">
    <property type="entry name" value="MTRF1L RELEASE FACTOR GLUTAMINE METHYLTRANSFERASE"/>
    <property type="match status" value="1"/>
</dbReference>
<sequence>MEIKFALGPGKEITLASAPGVFTPNMTTSLLIQAVGSTVGEPVDLLDLGCGTGVVGVALYQQGLIKTKVSASDLSEAAVKCSRDNFERYACPAEVRCGTLFEPWVGMKFEVIVDDISGISQSVADVSPWFQGVPCETGEDGVDLVAEIIRSAPQYLKEGGRFFFPVLSLSSVDRILQVARETFFTVEKVGRREWPLPAELKAHLPLLRKLGAEGAISLEERFGMVVCYTETYLAMNPY</sequence>
<keyword evidence="2" id="KW-0949">S-adenosyl-L-methionine</keyword>
<dbReference type="Pfam" id="PF05175">
    <property type="entry name" value="MTS"/>
    <property type="match status" value="1"/>
</dbReference>
<dbReference type="SUPFAM" id="SSF53335">
    <property type="entry name" value="S-adenosyl-L-methionine-dependent methyltransferases"/>
    <property type="match status" value="1"/>
</dbReference>
<dbReference type="RefSeq" id="WP_153250454.1">
    <property type="nucleotide sequence ID" value="NZ_CP044205.1"/>
</dbReference>
<dbReference type="GO" id="GO:0032259">
    <property type="term" value="P:methylation"/>
    <property type="evidence" value="ECO:0007669"/>
    <property type="project" value="UniProtKB-KW"/>
</dbReference>
<keyword evidence="1 4" id="KW-0489">Methyltransferase</keyword>
<evidence type="ECO:0000256" key="2">
    <source>
        <dbReference type="ARBA" id="ARBA00022691"/>
    </source>
</evidence>
<feature type="domain" description="Methyltransferase small" evidence="3">
    <location>
        <begin position="13"/>
        <end position="113"/>
    </location>
</feature>
<reference evidence="4 5" key="1">
    <citation type="submission" date="2019-09" db="EMBL/GenBank/DDBJ databases">
        <title>Ecophysiology of the spiral-shaped methanotroph Methylospira mobilis as revealed by the complete genome sequence.</title>
        <authorList>
            <person name="Oshkin I.Y."/>
            <person name="Dedysh S.N."/>
            <person name="Miroshnikov K."/>
            <person name="Danilova O.V."/>
            <person name="Hakobyan A."/>
            <person name="Liesack W."/>
        </authorList>
    </citation>
    <scope>NUCLEOTIDE SEQUENCE [LARGE SCALE GENOMIC DNA]</scope>
    <source>
        <strain evidence="4 5">Shm1</strain>
    </source>
</reference>
<dbReference type="InterPro" id="IPR029063">
    <property type="entry name" value="SAM-dependent_MTases_sf"/>
</dbReference>
<dbReference type="PANTHER" id="PTHR18895">
    <property type="entry name" value="HEMK METHYLTRANSFERASE"/>
    <property type="match status" value="1"/>
</dbReference>
<dbReference type="KEGG" id="mmob:F6R98_19200"/>
<dbReference type="OrthoDB" id="29650at2"/>
<dbReference type="Gene3D" id="3.40.50.150">
    <property type="entry name" value="Vaccinia Virus protein VP39"/>
    <property type="match status" value="1"/>
</dbReference>
<evidence type="ECO:0000256" key="1">
    <source>
        <dbReference type="ARBA" id="ARBA00022603"/>
    </source>
</evidence>
<dbReference type="AlphaFoldDB" id="A0A5Q0BKX7"/>
<organism evidence="4 5">
    <name type="scientific">Candidatus Methylospira mobilis</name>
    <dbReference type="NCBI Taxonomy" id="1808979"/>
    <lineage>
        <taxon>Bacteria</taxon>
        <taxon>Pseudomonadati</taxon>
        <taxon>Pseudomonadota</taxon>
        <taxon>Gammaproteobacteria</taxon>
        <taxon>Methylococcales</taxon>
        <taxon>Methylococcaceae</taxon>
        <taxon>Candidatus Methylospira</taxon>
    </lineage>
</organism>
<dbReference type="Proteomes" id="UP000325755">
    <property type="component" value="Chromosome"/>
</dbReference>
<proteinExistence type="predicted"/>
<keyword evidence="5" id="KW-1185">Reference proteome</keyword>
<protein>
    <submittedName>
        <fullName evidence="4">Methyltransferase</fullName>
    </submittedName>
</protein>
<evidence type="ECO:0000313" key="5">
    <source>
        <dbReference type="Proteomes" id="UP000325755"/>
    </source>
</evidence>
<dbReference type="GO" id="GO:0008168">
    <property type="term" value="F:methyltransferase activity"/>
    <property type="evidence" value="ECO:0007669"/>
    <property type="project" value="UniProtKB-KW"/>
</dbReference>
<dbReference type="CDD" id="cd02440">
    <property type="entry name" value="AdoMet_MTases"/>
    <property type="match status" value="1"/>
</dbReference>
<evidence type="ECO:0000313" key="4">
    <source>
        <dbReference type="EMBL" id="QFY44493.1"/>
    </source>
</evidence>
<dbReference type="InParanoid" id="A0A5Q0BKX7"/>
<dbReference type="EMBL" id="CP044205">
    <property type="protein sequence ID" value="QFY44493.1"/>
    <property type="molecule type" value="Genomic_DNA"/>
</dbReference>
<name>A0A5Q0BKX7_9GAMM</name>
<keyword evidence="4" id="KW-0808">Transferase</keyword>
<gene>
    <name evidence="4" type="ORF">F6R98_19200</name>
</gene>
<accession>A0A5Q0BKX7</accession>